<feature type="transmembrane region" description="Helical" evidence="7">
    <location>
        <begin position="32"/>
        <end position="50"/>
    </location>
</feature>
<dbReference type="AlphaFoldDB" id="A0A090Y5K9"/>
<feature type="transmembrane region" description="Helical" evidence="7">
    <location>
        <begin position="415"/>
        <end position="433"/>
    </location>
</feature>
<dbReference type="EMBL" id="JMQA01000052">
    <property type="protein sequence ID" value="KFM93486.1"/>
    <property type="molecule type" value="Genomic_DNA"/>
</dbReference>
<keyword evidence="6 7" id="KW-0472">Membrane</keyword>
<evidence type="ECO:0000256" key="5">
    <source>
        <dbReference type="ARBA" id="ARBA00022989"/>
    </source>
</evidence>
<dbReference type="PANTHER" id="PTHR42810">
    <property type="entry name" value="PURINE PERMEASE C1399.01C-RELATED"/>
    <property type="match status" value="1"/>
</dbReference>
<dbReference type="STRING" id="44252.DJ90_4843"/>
<dbReference type="GeneID" id="77010199"/>
<organism evidence="8 9">
    <name type="scientific">Paenibacillus macerans</name>
    <name type="common">Bacillus macerans</name>
    <dbReference type="NCBI Taxonomy" id="44252"/>
    <lineage>
        <taxon>Bacteria</taxon>
        <taxon>Bacillati</taxon>
        <taxon>Bacillota</taxon>
        <taxon>Bacilli</taxon>
        <taxon>Bacillales</taxon>
        <taxon>Paenibacillaceae</taxon>
        <taxon>Paenibacillus</taxon>
    </lineage>
</organism>
<dbReference type="GO" id="GO:0042907">
    <property type="term" value="F:xanthine transmembrane transporter activity"/>
    <property type="evidence" value="ECO:0007669"/>
    <property type="project" value="TreeGrafter"/>
</dbReference>
<evidence type="ECO:0000256" key="3">
    <source>
        <dbReference type="ARBA" id="ARBA00022448"/>
    </source>
</evidence>
<keyword evidence="5 7" id="KW-1133">Transmembrane helix</keyword>
<keyword evidence="3" id="KW-0813">Transport</keyword>
<evidence type="ECO:0000313" key="8">
    <source>
        <dbReference type="EMBL" id="KFM93486.1"/>
    </source>
</evidence>
<dbReference type="InterPro" id="IPR006043">
    <property type="entry name" value="NCS2"/>
</dbReference>
<keyword evidence="9" id="KW-1185">Reference proteome</keyword>
<evidence type="ECO:0000256" key="1">
    <source>
        <dbReference type="ARBA" id="ARBA00004141"/>
    </source>
</evidence>
<gene>
    <name evidence="8" type="ORF">DJ90_4843</name>
</gene>
<keyword evidence="4 7" id="KW-0812">Transmembrane</keyword>
<comment type="caution">
    <text evidence="8">The sequence shown here is derived from an EMBL/GenBank/DDBJ whole genome shotgun (WGS) entry which is preliminary data.</text>
</comment>
<feature type="transmembrane region" description="Helical" evidence="7">
    <location>
        <begin position="320"/>
        <end position="342"/>
    </location>
</feature>
<dbReference type="GO" id="GO:0005886">
    <property type="term" value="C:plasma membrane"/>
    <property type="evidence" value="ECO:0007669"/>
    <property type="project" value="TreeGrafter"/>
</dbReference>
<dbReference type="OrthoDB" id="9805749at2"/>
<protein>
    <submittedName>
        <fullName evidence="8">Permease family protein</fullName>
    </submittedName>
</protein>
<feature type="transmembrane region" description="Helical" evidence="7">
    <location>
        <begin position="377"/>
        <end position="395"/>
    </location>
</feature>
<dbReference type="Pfam" id="PF00860">
    <property type="entry name" value="Xan_ur_permease"/>
    <property type="match status" value="1"/>
</dbReference>
<evidence type="ECO:0000313" key="9">
    <source>
        <dbReference type="Proteomes" id="UP000029278"/>
    </source>
</evidence>
<dbReference type="Proteomes" id="UP000029278">
    <property type="component" value="Unassembled WGS sequence"/>
</dbReference>
<reference evidence="8 9" key="1">
    <citation type="submission" date="2014-04" db="EMBL/GenBank/DDBJ databases">
        <authorList>
            <person name="Bishop-Lilly K.A."/>
            <person name="Broomall S.M."/>
            <person name="Chain P.S."/>
            <person name="Chertkov O."/>
            <person name="Coyne S.R."/>
            <person name="Daligault H.E."/>
            <person name="Davenport K.W."/>
            <person name="Erkkila T."/>
            <person name="Frey K.G."/>
            <person name="Gibbons H.S."/>
            <person name="Gu W."/>
            <person name="Jaissle J."/>
            <person name="Johnson S.L."/>
            <person name="Koroleva G.I."/>
            <person name="Ladner J.T."/>
            <person name="Lo C.-C."/>
            <person name="Minogue T.D."/>
            <person name="Munk C."/>
            <person name="Palacios G.F."/>
            <person name="Redden C.L."/>
            <person name="Rosenzweig C.N."/>
            <person name="Scholz M.B."/>
            <person name="Teshima H."/>
            <person name="Xu Y."/>
        </authorList>
    </citation>
    <scope>NUCLEOTIDE SEQUENCE [LARGE SCALE GENOMIC DNA]</scope>
    <source>
        <strain evidence="8 9">8244</strain>
    </source>
</reference>
<feature type="transmembrane region" description="Helical" evidence="7">
    <location>
        <begin position="106"/>
        <end position="125"/>
    </location>
</feature>
<accession>A0A090Y5K9</accession>
<dbReference type="PATRIC" id="fig|44252.3.peg.6030"/>
<comment type="similarity">
    <text evidence="2">Belongs to the nucleobase:cation symporter-2 (NCS2) (TC 2.A.40) family.</text>
</comment>
<feature type="transmembrane region" description="Helical" evidence="7">
    <location>
        <begin position="168"/>
        <end position="189"/>
    </location>
</feature>
<comment type="subcellular location">
    <subcellularLocation>
        <location evidence="1">Membrane</location>
        <topology evidence="1">Multi-pass membrane protein</topology>
    </subcellularLocation>
</comment>
<dbReference type="RefSeq" id="WP_036627060.1">
    <property type="nucleotide sequence ID" value="NZ_JAKOBR010000005.1"/>
</dbReference>
<feature type="transmembrane region" description="Helical" evidence="7">
    <location>
        <begin position="137"/>
        <end position="156"/>
    </location>
</feature>
<feature type="transmembrane region" description="Helical" evidence="7">
    <location>
        <begin position="56"/>
        <end position="74"/>
    </location>
</feature>
<sequence>MNHEHENNETLHVGIEDKLSTGANLTYGFQHLLALTGIFLFPVLIGQALHLEFQTIGYLIQACFLTTGLVTILQSGKMLRLPVVQGPTAAFFVAVLSASASVGLGTAFGSMAVAGVIFMLLALPIRKFGLIGHINKFIAPPIVYGTLLIIIGAQLADIGLKNWFGSANIGVNFAASIVTVVCVLALMIFGGNTILRRGALLWGIIAGTLFFAVFGSVDFSAVATAGWFRLPEVFPFGFGVSIPVVILMLLAFLQASAEAVGMYTLLTKWGNQELDSTRVNRGLFGEFLGCTLGAVFGGLGTTSYPENIGIVRVSGIGSRYVTMTAGIMAVILGLIPKVGLFIASLPSAVLSAASTILFGIIAISGIQMVSKVKWDELNLAVAGSSFIISLGTMYLPAELTAGLPLAIQSVVTQPMLVGVVMLIVLNTVVNVWIRPALERRASGGGSQDSIPTEAA</sequence>
<name>A0A090Y5K9_PAEMA</name>
<dbReference type="PANTHER" id="PTHR42810:SF2">
    <property type="entry name" value="PURINE PERMEASE C1399.01C-RELATED"/>
    <property type="match status" value="1"/>
</dbReference>
<proteinExistence type="inferred from homology"/>
<feature type="transmembrane region" description="Helical" evidence="7">
    <location>
        <begin position="234"/>
        <end position="253"/>
    </location>
</feature>
<feature type="transmembrane region" description="Helical" evidence="7">
    <location>
        <begin position="201"/>
        <end position="228"/>
    </location>
</feature>
<dbReference type="NCBIfam" id="NF037981">
    <property type="entry name" value="NCS2_1"/>
    <property type="match status" value="1"/>
</dbReference>
<evidence type="ECO:0000256" key="4">
    <source>
        <dbReference type="ARBA" id="ARBA00022692"/>
    </source>
</evidence>
<evidence type="ECO:0000256" key="7">
    <source>
        <dbReference type="SAM" id="Phobius"/>
    </source>
</evidence>
<evidence type="ECO:0000256" key="2">
    <source>
        <dbReference type="ARBA" id="ARBA00008821"/>
    </source>
</evidence>
<evidence type="ECO:0000256" key="6">
    <source>
        <dbReference type="ARBA" id="ARBA00023136"/>
    </source>
</evidence>
<feature type="transmembrane region" description="Helical" evidence="7">
    <location>
        <begin position="348"/>
        <end position="370"/>
    </location>
</feature>
<dbReference type="HOGENOM" id="CLU_017959_8_0_9"/>